<proteinExistence type="predicted"/>
<dbReference type="Proteomes" id="UP001489719">
    <property type="component" value="Unassembled WGS sequence"/>
</dbReference>
<sequence length="1652" mass="188450">MSVEKVTAASFSALNIEEDDLSENEERIREVQIEEAFKLFQKALKAQYDQKWELASQTYNELFKVDIFTTELTGNVPPTVYALKYLSYKNHGQLVLDWIKLSHHALSRSELHDRLSQGLAEFAEAMINESSDVEFWLKIASFLPALNLKRLTRFALECVINSRDKVISIDDCLESDIPLGIEDLSALFALQKNLIELGDDMSLARPIFNKLEGLKFNETIQLFIEKSTETPIWLQPIMQEDVKLAETLTNDKAQLVNLMANSRTWTSVGKTLLQLSTESAPTEATSDPIVVTIKLPEEATASPVTQLESPGKRSSEPEDETNKGEGGDDQESSRRRKRRSFVEENVGERSSRRVRARVEEQNTAATEAISDHEFFESIDTLLGPYGVSFGDLAAIANSEIDSETELYDLPLKDFMRILQNWKDSNAKVLLHGEGIQNPATSASRLLDLAIVKDTPKDKPSFSDDDGLAAFAESVNGSELCLKEASVAWVKNLLLPKEDDTEYFLQYLWPVSLTKVAKRLIAFYYDLVMQIIADCMKSEDDQARRRYARMSQSCFELLLDDFVDYFQQHNTSENFEITIEGFKSRLAAWRNFQLDALSLIGSGHESDALRLRLRFEWASIILEQASGATHETIFLSLENFKRLLASIPERIIVELPNTLYVPEISAEGVVMQMSKLHAATMFSGIFEGSSENAERKIQILATVLKHAHQDGMPLHLDLAVVERFVESSSLEFRLYLWGLLSQAYQQVNDSAKSFECLLMSLKMIVGDLIGDSYERMDFTRRTLTLFRCLFLARDLLSKSVEYALGDEKFVESLEDKETSQTLECLVFLLKILHVYVIHEDATINNNSALSSESSMYTRSAVKLREMLVQCWCLVYVCFRKKLSYSASEPENKEKIFHMLYLLHEELGTREYCALSGGIFLRLLQSELLKIASPETENELLQCIHCRFGLTLGNESFFPYDHKANPITFDKQNALDLVEFIMSMALRKRYSQGLPRSDMKTILDKFCEVIGVPRRDNTAIYYNQSVIDKYLSQGLNPLLLNRSFKGLESLSTLRVQSDYTRVAVIGLYFLQGQIYLTQYRSRKRTMAGRTEDLDYAIRYFKHDLVCNTNRFESWYGLAQTYDAQVEDDMTWSAEKLNSDYKKTIAATQRKAILCYSLATSLYLRHDTIDPPDSILATFWTDFGFELYASTRPPIDMDAYRIDEFERHFSGSMGIYTKPSHSEVRSSTALKLALNTFQIAIKKNSKEWRNYYMQGKCRGKLKMKPRLVLQGYLQAVENIREKTSSGDPILEPHYKYLSTLFKYFHRGILDLDASMEYLKRSHFYKDTDTSVVDAKDFYCLLVDVLSRLRAADKKHWHHRPTYRIATIVDQGLHDIERAKEEMASFYALKATKSFMSIWRPEYERAGRHFVYAFKYTMYQIDLLEKINDLESLNLMAKKLRRLTTVMIRHTDAWERLCKAIVQVLRNLSVIPEKYLENAMAAIPVDEFFNRAAKLEFVCLHLRPTPPLIKYLQDASELRKLNVGLAPTAAMEEIFGSIYMKLYQGLPELEEELKEGQATGKDSVAEKLGSSGDEANDSPVPSSTPLASERNTPVPCENKSTLLRGTGVFVVGGGNTDHAPSTGRPRTARVTRKELISKANALLKPLVASEISTTRE</sequence>
<keyword evidence="2" id="KW-1185">Reference proteome</keyword>
<name>A0ACC3TNV5_9ASCO</name>
<evidence type="ECO:0000313" key="2">
    <source>
        <dbReference type="Proteomes" id="UP001489719"/>
    </source>
</evidence>
<gene>
    <name evidence="1" type="ORF">V1517DRAFT_322206</name>
</gene>
<organism evidence="1 2">
    <name type="scientific">Lipomyces orientalis</name>
    <dbReference type="NCBI Taxonomy" id="1233043"/>
    <lineage>
        <taxon>Eukaryota</taxon>
        <taxon>Fungi</taxon>
        <taxon>Dikarya</taxon>
        <taxon>Ascomycota</taxon>
        <taxon>Saccharomycotina</taxon>
        <taxon>Lipomycetes</taxon>
        <taxon>Lipomycetales</taxon>
        <taxon>Lipomycetaceae</taxon>
        <taxon>Lipomyces</taxon>
    </lineage>
</organism>
<reference evidence="2" key="1">
    <citation type="journal article" date="2024" name="Front. Bioeng. Biotechnol.">
        <title>Genome-scale model development and genomic sequencing of the oleaginous clade Lipomyces.</title>
        <authorList>
            <person name="Czajka J.J."/>
            <person name="Han Y."/>
            <person name="Kim J."/>
            <person name="Mondo S.J."/>
            <person name="Hofstad B.A."/>
            <person name="Robles A."/>
            <person name="Haridas S."/>
            <person name="Riley R."/>
            <person name="LaButti K."/>
            <person name="Pangilinan J."/>
            <person name="Andreopoulos W."/>
            <person name="Lipzen A."/>
            <person name="Yan J."/>
            <person name="Wang M."/>
            <person name="Ng V."/>
            <person name="Grigoriev I.V."/>
            <person name="Spatafora J.W."/>
            <person name="Magnuson J.K."/>
            <person name="Baker S.E."/>
            <person name="Pomraning K.R."/>
        </authorList>
    </citation>
    <scope>NUCLEOTIDE SEQUENCE [LARGE SCALE GENOMIC DNA]</scope>
    <source>
        <strain evidence="2">CBS 10300</strain>
    </source>
</reference>
<evidence type="ECO:0000313" key="1">
    <source>
        <dbReference type="EMBL" id="KAK9322824.1"/>
    </source>
</evidence>
<protein>
    <submittedName>
        <fullName evidence="1">Uncharacterized protein</fullName>
    </submittedName>
</protein>
<accession>A0ACC3TNV5</accession>
<comment type="caution">
    <text evidence="1">The sequence shown here is derived from an EMBL/GenBank/DDBJ whole genome shotgun (WGS) entry which is preliminary data.</text>
</comment>
<dbReference type="EMBL" id="MU970070">
    <property type="protein sequence ID" value="KAK9322824.1"/>
    <property type="molecule type" value="Genomic_DNA"/>
</dbReference>